<evidence type="ECO:0000313" key="2">
    <source>
        <dbReference type="Proteomes" id="UP000326553"/>
    </source>
</evidence>
<dbReference type="KEGG" id="salw:CP975_33215"/>
<gene>
    <name evidence="1" type="ORF">CP975_33215</name>
</gene>
<accession>A0A5J6HTJ0</accession>
<dbReference type="OrthoDB" id="4332403at2"/>
<sequence length="66" mass="7138">MSEAPPKSRAMARNGSVTTVAMAPPIERRTSAMAFSMCGPPRNLVVRVVRRAIAACCSVRCSYRLP</sequence>
<dbReference type="Proteomes" id="UP000326553">
    <property type="component" value="Chromosome"/>
</dbReference>
<keyword evidence="2" id="KW-1185">Reference proteome</keyword>
<name>A0A5J6HTJ0_STRAD</name>
<organism evidence="1 2">
    <name type="scientific">Streptomyces alboniger</name>
    <dbReference type="NCBI Taxonomy" id="132473"/>
    <lineage>
        <taxon>Bacteria</taxon>
        <taxon>Bacillati</taxon>
        <taxon>Actinomycetota</taxon>
        <taxon>Actinomycetes</taxon>
        <taxon>Kitasatosporales</taxon>
        <taxon>Streptomycetaceae</taxon>
        <taxon>Streptomyces</taxon>
        <taxon>Streptomyces aurantiacus group</taxon>
    </lineage>
</organism>
<protein>
    <submittedName>
        <fullName evidence="1">Uncharacterized protein</fullName>
    </submittedName>
</protein>
<dbReference type="EMBL" id="CP023695">
    <property type="protein sequence ID" value="QEV21733.1"/>
    <property type="molecule type" value="Genomic_DNA"/>
</dbReference>
<proteinExistence type="predicted"/>
<reference evidence="1 2" key="1">
    <citation type="submission" date="2017-09" db="EMBL/GenBank/DDBJ databases">
        <authorList>
            <person name="Lee N."/>
            <person name="Cho B.-K."/>
        </authorList>
    </citation>
    <scope>NUCLEOTIDE SEQUENCE [LARGE SCALE GENOMIC DNA]</scope>
    <source>
        <strain evidence="1 2">ATCC 12461</strain>
    </source>
</reference>
<dbReference type="AlphaFoldDB" id="A0A5J6HTJ0"/>
<evidence type="ECO:0000313" key="1">
    <source>
        <dbReference type="EMBL" id="QEV21733.1"/>
    </source>
</evidence>